<sequence length="537" mass="61015">MDYTKLKQERIASTKIAPYDMITAVTQRAINKQFEKIHKVNDTLQTLSILSADPEDTYSRLDADLNPPTIELRLGTENRIVIFCLNIKQATLKYLKIKGMKVVMETVEIPSCVLALSVDLTFETVAFSKLPKEVQARLKVMNNYSVQQLLVDFTSTSLARMDDLKTTVQDHIEDLSAKASFNNFISKYFIQLGTRKDDFVLHYVPLATEEGRKKFAMPTIPPIDLTFQNMPFVLSASDKGQPSDDNMLVYLQITGDPTKRTLPHELLPISANWVVPTPDNTDRYDGTVALSKEIFLDGWLLPKLASFNKDSTWIVNNCWWKTDGPYTTVYSLTGQLGLDGASADDLKWVTVEAKDVDQTAKNKVKGSGQWYKYYHYSHKDDNKEPWCIWQNGTTRNWLFIPEGYNDQGKCEIFISGSTFVEFYVKVNSPVQTGQVNAEWSTSLVLDGVNDGELIIKAADINPIITSKVNQEWLSHFTEPCETGLKKLSMTHILNEMRSVFQNGWDFVLPGGGDFYINKAVFNREKDLLCELKYKFKA</sequence>
<gene>
    <name evidence="1" type="ORF">M413DRAFT_444966</name>
</gene>
<organism evidence="1 2">
    <name type="scientific">Hebeloma cylindrosporum</name>
    <dbReference type="NCBI Taxonomy" id="76867"/>
    <lineage>
        <taxon>Eukaryota</taxon>
        <taxon>Fungi</taxon>
        <taxon>Dikarya</taxon>
        <taxon>Basidiomycota</taxon>
        <taxon>Agaricomycotina</taxon>
        <taxon>Agaricomycetes</taxon>
        <taxon>Agaricomycetidae</taxon>
        <taxon>Agaricales</taxon>
        <taxon>Agaricineae</taxon>
        <taxon>Hymenogastraceae</taxon>
        <taxon>Hebeloma</taxon>
    </lineage>
</organism>
<proteinExistence type="predicted"/>
<keyword evidence="2" id="KW-1185">Reference proteome</keyword>
<dbReference type="EMBL" id="KN831779">
    <property type="protein sequence ID" value="KIM41721.1"/>
    <property type="molecule type" value="Genomic_DNA"/>
</dbReference>
<dbReference type="HOGENOM" id="CLU_037971_0_0_1"/>
<dbReference type="Proteomes" id="UP000053424">
    <property type="component" value="Unassembled WGS sequence"/>
</dbReference>
<reference evidence="1 2" key="1">
    <citation type="submission" date="2014-04" db="EMBL/GenBank/DDBJ databases">
        <authorList>
            <consortium name="DOE Joint Genome Institute"/>
            <person name="Kuo A."/>
            <person name="Gay G."/>
            <person name="Dore J."/>
            <person name="Kohler A."/>
            <person name="Nagy L.G."/>
            <person name="Floudas D."/>
            <person name="Copeland A."/>
            <person name="Barry K.W."/>
            <person name="Cichocki N."/>
            <person name="Veneault-Fourrey C."/>
            <person name="LaButti K."/>
            <person name="Lindquist E.A."/>
            <person name="Lipzen A."/>
            <person name="Lundell T."/>
            <person name="Morin E."/>
            <person name="Murat C."/>
            <person name="Sun H."/>
            <person name="Tunlid A."/>
            <person name="Henrissat B."/>
            <person name="Grigoriev I.V."/>
            <person name="Hibbett D.S."/>
            <person name="Martin F."/>
            <person name="Nordberg H.P."/>
            <person name="Cantor M.N."/>
            <person name="Hua S.X."/>
        </authorList>
    </citation>
    <scope>NUCLEOTIDE SEQUENCE [LARGE SCALE GENOMIC DNA]</scope>
    <source>
        <strain evidence="2">h7</strain>
    </source>
</reference>
<name>A0A0C3CDQ2_HEBCY</name>
<evidence type="ECO:0000313" key="2">
    <source>
        <dbReference type="Proteomes" id="UP000053424"/>
    </source>
</evidence>
<protein>
    <submittedName>
        <fullName evidence="1">Uncharacterized protein</fullName>
    </submittedName>
</protein>
<evidence type="ECO:0000313" key="1">
    <source>
        <dbReference type="EMBL" id="KIM41721.1"/>
    </source>
</evidence>
<reference evidence="2" key="2">
    <citation type="submission" date="2015-01" db="EMBL/GenBank/DDBJ databases">
        <title>Evolutionary Origins and Diversification of the Mycorrhizal Mutualists.</title>
        <authorList>
            <consortium name="DOE Joint Genome Institute"/>
            <consortium name="Mycorrhizal Genomics Consortium"/>
            <person name="Kohler A."/>
            <person name="Kuo A."/>
            <person name="Nagy L.G."/>
            <person name="Floudas D."/>
            <person name="Copeland A."/>
            <person name="Barry K.W."/>
            <person name="Cichocki N."/>
            <person name="Veneault-Fourrey C."/>
            <person name="LaButti K."/>
            <person name="Lindquist E.A."/>
            <person name="Lipzen A."/>
            <person name="Lundell T."/>
            <person name="Morin E."/>
            <person name="Murat C."/>
            <person name="Riley R."/>
            <person name="Ohm R."/>
            <person name="Sun H."/>
            <person name="Tunlid A."/>
            <person name="Henrissat B."/>
            <person name="Grigoriev I.V."/>
            <person name="Hibbett D.S."/>
            <person name="Martin F."/>
        </authorList>
    </citation>
    <scope>NUCLEOTIDE SEQUENCE [LARGE SCALE GENOMIC DNA]</scope>
    <source>
        <strain evidence="2">h7</strain>
    </source>
</reference>
<dbReference type="AlphaFoldDB" id="A0A0C3CDQ2"/>
<dbReference type="OrthoDB" id="5429442at2759"/>
<accession>A0A0C3CDQ2</accession>